<comment type="caution">
    <text evidence="2">The sequence shown here is derived from an EMBL/GenBank/DDBJ whole genome shotgun (WGS) entry which is preliminary data.</text>
</comment>
<dbReference type="Gene3D" id="1.20.120.1020">
    <property type="entry name" value="Prion-inhibition and propagation, HeLo domain"/>
    <property type="match status" value="1"/>
</dbReference>
<dbReference type="Gene3D" id="1.10.510.10">
    <property type="entry name" value="Transferase(Phosphotransferase) domain 1"/>
    <property type="match status" value="1"/>
</dbReference>
<proteinExistence type="predicted"/>
<dbReference type="InterPro" id="IPR038305">
    <property type="entry name" value="HeLo_sf"/>
</dbReference>
<dbReference type="SUPFAM" id="SSF56112">
    <property type="entry name" value="Protein kinase-like (PK-like)"/>
    <property type="match status" value="1"/>
</dbReference>
<dbReference type="GO" id="GO:0005524">
    <property type="term" value="F:ATP binding"/>
    <property type="evidence" value="ECO:0007669"/>
    <property type="project" value="InterPro"/>
</dbReference>
<dbReference type="Proteomes" id="UP001174997">
    <property type="component" value="Unassembled WGS sequence"/>
</dbReference>
<sequence>MADPTAITAALTGLFPLVKEVFLMTQVLFEADKKLRSFWARADLQRAIFDAWEDGWLDARNKPDDKIKAYAYEKPLLARGILKEFVSLLKTLSDPDKLKKRYGLRPERIPKYATRNDDVPRDLRYYSDYLSTVDSRFNVGGLTAFNKSITDHLNLLKTVRYVIVGKDYELEDVVIRLTEFNRDLQLYTDSEANAEAAQRIYEVVLRGLHSKPDDPARLAEAALFEQKATIDPEAKSFYGDIAKFIGFSLSLRDVTVLNGRGLSPNMPSQKIFTRRDFSFDAPYKLGPHSTLARLLDYPTKYQTRLVLVEWVPVPKTVNVKTKFEGLKSEWYVLHADKPDGLLLPTAQGLIYDNTDSNYIGIVFQLPSHIRTEIPPKVAGRIDPRVVRSPKTTAAQRMPTSLRQLILQQPALDLGVRFRIAQKLLNSLHLMHTAGWMHKRIRADNILFFPSQNRDGEPDPTRLDFESPLLAGFHSARLEIETASALEVAAKPLEHIRPLQGLGKVLNQPRVVALDAYQHPEYRYNVNLPYRNQYDLYGVGAVLLELGLWETLEVLEKGDIGRRGYDPRVVPTKDDIRKDGETVERAGWKLDRIMGSTYAKVVRECLTLKPMPGDLVGLERALVARLANCQA</sequence>
<organism evidence="2 3">
    <name type="scientific">Cercophora samala</name>
    <dbReference type="NCBI Taxonomy" id="330535"/>
    <lineage>
        <taxon>Eukaryota</taxon>
        <taxon>Fungi</taxon>
        <taxon>Dikarya</taxon>
        <taxon>Ascomycota</taxon>
        <taxon>Pezizomycotina</taxon>
        <taxon>Sordariomycetes</taxon>
        <taxon>Sordariomycetidae</taxon>
        <taxon>Sordariales</taxon>
        <taxon>Lasiosphaeriaceae</taxon>
        <taxon>Cercophora</taxon>
    </lineage>
</organism>
<gene>
    <name evidence="2" type="ORF">QBC41DRAFT_380626</name>
</gene>
<evidence type="ECO:0000313" key="2">
    <source>
        <dbReference type="EMBL" id="KAK0672615.1"/>
    </source>
</evidence>
<dbReference type="InterPro" id="IPR011009">
    <property type="entry name" value="Kinase-like_dom_sf"/>
</dbReference>
<dbReference type="PROSITE" id="PS50011">
    <property type="entry name" value="PROTEIN_KINASE_DOM"/>
    <property type="match status" value="1"/>
</dbReference>
<protein>
    <recommendedName>
        <fullName evidence="1">Protein kinase domain-containing protein</fullName>
    </recommendedName>
</protein>
<accession>A0AA39ZKR9</accession>
<dbReference type="PANTHER" id="PTHR37542:SF3">
    <property type="entry name" value="PRION-INHIBITION AND PROPAGATION HELO DOMAIN-CONTAINING PROTEIN"/>
    <property type="match status" value="1"/>
</dbReference>
<keyword evidence="3" id="KW-1185">Reference proteome</keyword>
<dbReference type="InterPro" id="IPR000719">
    <property type="entry name" value="Prot_kinase_dom"/>
</dbReference>
<dbReference type="AlphaFoldDB" id="A0AA39ZKR9"/>
<evidence type="ECO:0000259" key="1">
    <source>
        <dbReference type="PROSITE" id="PS50011"/>
    </source>
</evidence>
<evidence type="ECO:0000313" key="3">
    <source>
        <dbReference type="Proteomes" id="UP001174997"/>
    </source>
</evidence>
<reference evidence="2" key="1">
    <citation type="submission" date="2023-06" db="EMBL/GenBank/DDBJ databases">
        <title>Genome-scale phylogeny and comparative genomics of the fungal order Sordariales.</title>
        <authorList>
            <consortium name="Lawrence Berkeley National Laboratory"/>
            <person name="Hensen N."/>
            <person name="Bonometti L."/>
            <person name="Westerberg I."/>
            <person name="Brannstrom I.O."/>
            <person name="Guillou S."/>
            <person name="Cros-Aarteil S."/>
            <person name="Calhoun S."/>
            <person name="Haridas S."/>
            <person name="Kuo A."/>
            <person name="Mondo S."/>
            <person name="Pangilinan J."/>
            <person name="Riley R."/>
            <person name="Labutti K."/>
            <person name="Andreopoulos B."/>
            <person name="Lipzen A."/>
            <person name="Chen C."/>
            <person name="Yanf M."/>
            <person name="Daum C."/>
            <person name="Ng V."/>
            <person name="Clum A."/>
            <person name="Steindorff A."/>
            <person name="Ohm R."/>
            <person name="Martin F."/>
            <person name="Silar P."/>
            <person name="Natvig D."/>
            <person name="Lalanne C."/>
            <person name="Gautier V."/>
            <person name="Ament-Velasquez S.L."/>
            <person name="Kruys A."/>
            <person name="Hutchinson M.I."/>
            <person name="Powell A.J."/>
            <person name="Barry K."/>
            <person name="Miller A.N."/>
            <person name="Grigoriev I.V."/>
            <person name="Debuchy R."/>
            <person name="Gladieux P."/>
            <person name="Thoren M.H."/>
            <person name="Johannesson H."/>
        </authorList>
    </citation>
    <scope>NUCLEOTIDE SEQUENCE</scope>
    <source>
        <strain evidence="2">CBS 307.81</strain>
    </source>
</reference>
<name>A0AA39ZKR9_9PEZI</name>
<feature type="domain" description="Protein kinase" evidence="1">
    <location>
        <begin position="277"/>
        <end position="630"/>
    </location>
</feature>
<dbReference type="GO" id="GO:0004672">
    <property type="term" value="F:protein kinase activity"/>
    <property type="evidence" value="ECO:0007669"/>
    <property type="project" value="InterPro"/>
</dbReference>
<dbReference type="PANTHER" id="PTHR37542">
    <property type="entry name" value="HELO DOMAIN-CONTAINING PROTEIN-RELATED"/>
    <property type="match status" value="1"/>
</dbReference>
<dbReference type="EMBL" id="JAULSY010000012">
    <property type="protein sequence ID" value="KAK0672615.1"/>
    <property type="molecule type" value="Genomic_DNA"/>
</dbReference>